<evidence type="ECO:0000313" key="1">
    <source>
        <dbReference type="EMBL" id="PTQ35708.1"/>
    </source>
</evidence>
<gene>
    <name evidence="1" type="ORF">MARPO_0069s0047</name>
</gene>
<dbReference type="Gramene" id="Mp2g23990.1">
    <property type="protein sequence ID" value="Mp2g23990.1.cds1"/>
    <property type="gene ID" value="Mp2g23990"/>
</dbReference>
<accession>A0A2R6WPC2</accession>
<keyword evidence="2" id="KW-1185">Reference proteome</keyword>
<sequence>MMSTLLWFPTNYLYWVRKERKDSGSGASLYIHMIRNSRQAHPHKKLWKAGHNTCSKYDLTTLTDQFFDLVSLSSVGFLFRSQSVRTTVF</sequence>
<organism evidence="1 2">
    <name type="scientific">Marchantia polymorpha</name>
    <name type="common">Common liverwort</name>
    <name type="synonym">Marchantia aquatica</name>
    <dbReference type="NCBI Taxonomy" id="3197"/>
    <lineage>
        <taxon>Eukaryota</taxon>
        <taxon>Viridiplantae</taxon>
        <taxon>Streptophyta</taxon>
        <taxon>Embryophyta</taxon>
        <taxon>Marchantiophyta</taxon>
        <taxon>Marchantiopsida</taxon>
        <taxon>Marchantiidae</taxon>
        <taxon>Marchantiales</taxon>
        <taxon>Marchantiaceae</taxon>
        <taxon>Marchantia</taxon>
    </lineage>
</organism>
<dbReference type="Proteomes" id="UP000244005">
    <property type="component" value="Unassembled WGS sequence"/>
</dbReference>
<name>A0A2R6WPC2_MARPO</name>
<dbReference type="EMBL" id="KZ772741">
    <property type="protein sequence ID" value="PTQ35708.1"/>
    <property type="molecule type" value="Genomic_DNA"/>
</dbReference>
<evidence type="ECO:0000313" key="2">
    <source>
        <dbReference type="Proteomes" id="UP000244005"/>
    </source>
</evidence>
<reference evidence="2" key="1">
    <citation type="journal article" date="2017" name="Cell">
        <title>Insights into land plant evolution garnered from the Marchantia polymorpha genome.</title>
        <authorList>
            <person name="Bowman J.L."/>
            <person name="Kohchi T."/>
            <person name="Yamato K.T."/>
            <person name="Jenkins J."/>
            <person name="Shu S."/>
            <person name="Ishizaki K."/>
            <person name="Yamaoka S."/>
            <person name="Nishihama R."/>
            <person name="Nakamura Y."/>
            <person name="Berger F."/>
            <person name="Adam C."/>
            <person name="Aki S.S."/>
            <person name="Althoff F."/>
            <person name="Araki T."/>
            <person name="Arteaga-Vazquez M.A."/>
            <person name="Balasubrmanian S."/>
            <person name="Barry K."/>
            <person name="Bauer D."/>
            <person name="Boehm C.R."/>
            <person name="Briginshaw L."/>
            <person name="Caballero-Perez J."/>
            <person name="Catarino B."/>
            <person name="Chen F."/>
            <person name="Chiyoda S."/>
            <person name="Chovatia M."/>
            <person name="Davies K.M."/>
            <person name="Delmans M."/>
            <person name="Demura T."/>
            <person name="Dierschke T."/>
            <person name="Dolan L."/>
            <person name="Dorantes-Acosta A.E."/>
            <person name="Eklund D.M."/>
            <person name="Florent S.N."/>
            <person name="Flores-Sandoval E."/>
            <person name="Fujiyama A."/>
            <person name="Fukuzawa H."/>
            <person name="Galik B."/>
            <person name="Grimanelli D."/>
            <person name="Grimwood J."/>
            <person name="Grossniklaus U."/>
            <person name="Hamada T."/>
            <person name="Haseloff J."/>
            <person name="Hetherington A.J."/>
            <person name="Higo A."/>
            <person name="Hirakawa Y."/>
            <person name="Hundley H.N."/>
            <person name="Ikeda Y."/>
            <person name="Inoue K."/>
            <person name="Inoue S.I."/>
            <person name="Ishida S."/>
            <person name="Jia Q."/>
            <person name="Kakita M."/>
            <person name="Kanazawa T."/>
            <person name="Kawai Y."/>
            <person name="Kawashima T."/>
            <person name="Kennedy M."/>
            <person name="Kinose K."/>
            <person name="Kinoshita T."/>
            <person name="Kohara Y."/>
            <person name="Koide E."/>
            <person name="Komatsu K."/>
            <person name="Kopischke S."/>
            <person name="Kubo M."/>
            <person name="Kyozuka J."/>
            <person name="Lagercrantz U."/>
            <person name="Lin S.S."/>
            <person name="Lindquist E."/>
            <person name="Lipzen A.M."/>
            <person name="Lu C.W."/>
            <person name="De Luna E."/>
            <person name="Martienssen R.A."/>
            <person name="Minamino N."/>
            <person name="Mizutani M."/>
            <person name="Mizutani M."/>
            <person name="Mochizuki N."/>
            <person name="Monte I."/>
            <person name="Mosher R."/>
            <person name="Nagasaki H."/>
            <person name="Nakagami H."/>
            <person name="Naramoto S."/>
            <person name="Nishitani K."/>
            <person name="Ohtani M."/>
            <person name="Okamoto T."/>
            <person name="Okumura M."/>
            <person name="Phillips J."/>
            <person name="Pollak B."/>
            <person name="Reinders A."/>
            <person name="Rovekamp M."/>
            <person name="Sano R."/>
            <person name="Sawa S."/>
            <person name="Schmid M.W."/>
            <person name="Shirakawa M."/>
            <person name="Solano R."/>
            <person name="Spunde A."/>
            <person name="Suetsugu N."/>
            <person name="Sugano S."/>
            <person name="Sugiyama A."/>
            <person name="Sun R."/>
            <person name="Suzuki Y."/>
            <person name="Takenaka M."/>
            <person name="Takezawa D."/>
            <person name="Tomogane H."/>
            <person name="Tsuzuki M."/>
            <person name="Ueda T."/>
            <person name="Umeda M."/>
            <person name="Ward J.M."/>
            <person name="Watanabe Y."/>
            <person name="Yazaki K."/>
            <person name="Yokoyama R."/>
            <person name="Yoshitake Y."/>
            <person name="Yotsui I."/>
            <person name="Zachgo S."/>
            <person name="Schmutz J."/>
        </authorList>
    </citation>
    <scope>NUCLEOTIDE SEQUENCE [LARGE SCALE GENOMIC DNA]</scope>
    <source>
        <strain evidence="2">Tak-1</strain>
    </source>
</reference>
<proteinExistence type="predicted"/>
<protein>
    <submittedName>
        <fullName evidence="1">Uncharacterized protein</fullName>
    </submittedName>
</protein>
<dbReference type="AlphaFoldDB" id="A0A2R6WPC2"/>